<dbReference type="SUPFAM" id="SSF53671">
    <property type="entry name" value="Aspartate/ornithine carbamoyltransferase"/>
    <property type="match status" value="1"/>
</dbReference>
<dbReference type="RefSeq" id="WP_132000181.1">
    <property type="nucleotide sequence ID" value="NZ_SLWQ01000015.1"/>
</dbReference>
<proteinExistence type="inferred from homology"/>
<comment type="catalytic activity">
    <reaction evidence="2">
        <text>N(2)-acetyl-L-ornithine + carbamoyl phosphate = N(2)-acetyl-L-citrulline + phosphate + H(+)</text>
        <dbReference type="Rhea" id="RHEA:18609"/>
        <dbReference type="ChEBI" id="CHEBI:15378"/>
        <dbReference type="ChEBI" id="CHEBI:43474"/>
        <dbReference type="ChEBI" id="CHEBI:57805"/>
        <dbReference type="ChEBI" id="CHEBI:58228"/>
        <dbReference type="ChEBI" id="CHEBI:58765"/>
        <dbReference type="EC" id="2.1.3.9"/>
    </reaction>
</comment>
<evidence type="ECO:0000313" key="5">
    <source>
        <dbReference type="EMBL" id="TCO34962.1"/>
    </source>
</evidence>
<dbReference type="AlphaFoldDB" id="A0A4R2HUF0"/>
<comment type="function">
    <text evidence="2">Catalyzes the transfer of the carbamoyl group from carbamoyl phosphate to the delta-amino group of N(2)-acetyl-L-ornithine to produce N(2)-acetyl-L-citrulline. This is a step in an alternative arginine biosynthesis pathway.</text>
</comment>
<dbReference type="Pfam" id="PF02729">
    <property type="entry name" value="OTCace_N"/>
    <property type="match status" value="1"/>
</dbReference>
<keyword evidence="2" id="KW-0963">Cytoplasm</keyword>
<dbReference type="EMBL" id="SLWQ01000015">
    <property type="protein sequence ID" value="TCO34962.1"/>
    <property type="molecule type" value="Genomic_DNA"/>
</dbReference>
<dbReference type="InterPro" id="IPR036901">
    <property type="entry name" value="Asp/Orn_carbamoylTrfase_sf"/>
</dbReference>
<evidence type="ECO:0000259" key="4">
    <source>
        <dbReference type="Pfam" id="PF02729"/>
    </source>
</evidence>
<dbReference type="GO" id="GO:0019240">
    <property type="term" value="P:citrulline biosynthetic process"/>
    <property type="evidence" value="ECO:0007669"/>
    <property type="project" value="TreeGrafter"/>
</dbReference>
<accession>A0A4R2HUF0</accession>
<dbReference type="PANTHER" id="PTHR45753:SF3">
    <property type="entry name" value="ORNITHINE TRANSCARBAMYLASE, MITOCHONDRIAL"/>
    <property type="match status" value="1"/>
</dbReference>
<feature type="site" description="Key residue in conferring substrate specificity for N-acetyl-L-ornithine versus N-succinyl-L-ornithine" evidence="2">
    <location>
        <position position="91"/>
    </location>
</feature>
<reference evidence="5 6" key="1">
    <citation type="journal article" date="2015" name="Stand. Genomic Sci.">
        <title>Genomic Encyclopedia of Bacterial and Archaeal Type Strains, Phase III: the genomes of soil and plant-associated and newly described type strains.</title>
        <authorList>
            <person name="Whitman W.B."/>
            <person name="Woyke T."/>
            <person name="Klenk H.P."/>
            <person name="Zhou Y."/>
            <person name="Lilburn T.G."/>
            <person name="Beck B.J."/>
            <person name="De Vos P."/>
            <person name="Vandamme P."/>
            <person name="Eisen J.A."/>
            <person name="Garrity G."/>
            <person name="Hugenholtz P."/>
            <person name="Kyrpides N.C."/>
        </authorList>
    </citation>
    <scope>NUCLEOTIDE SEQUENCE [LARGE SCALE GENOMIC DNA]</scope>
    <source>
        <strain evidence="5 6">A3</strain>
    </source>
</reference>
<protein>
    <recommendedName>
        <fullName evidence="2">N-acetylornithine carbamoyltransferase</fullName>
        <ecNumber evidence="2">2.1.3.9</ecNumber>
    </recommendedName>
    <alternativeName>
        <fullName evidence="2">N-acetyl-L-ornithine transcarbamylase</fullName>
        <shortName evidence="2">AOTCase</shortName>
        <shortName evidence="2">Acetylornithine transcarbamylase</shortName>
    </alternativeName>
</protein>
<feature type="binding site" evidence="2">
    <location>
        <position position="143"/>
    </location>
    <ligand>
        <name>N(2)-acetyl-L-ornithine</name>
        <dbReference type="ChEBI" id="CHEBI:57805"/>
    </ligand>
</feature>
<comment type="caution">
    <text evidence="5">The sequence shown here is derived from an EMBL/GenBank/DDBJ whole genome shotgun (WGS) entry which is preliminary data.</text>
</comment>
<feature type="binding site" evidence="2">
    <location>
        <position position="259"/>
    </location>
    <ligand>
        <name>N(2)-acetyl-L-ornithine</name>
        <dbReference type="ChEBI" id="CHEBI:57805"/>
    </ligand>
</feature>
<keyword evidence="2" id="KW-0055">Arginine biosynthesis</keyword>
<evidence type="ECO:0000313" key="6">
    <source>
        <dbReference type="Proteomes" id="UP000294862"/>
    </source>
</evidence>
<dbReference type="InterPro" id="IPR006131">
    <property type="entry name" value="Asp_carbamoyltransf_Asp/Orn-bd"/>
</dbReference>
<dbReference type="Proteomes" id="UP000294862">
    <property type="component" value="Unassembled WGS sequence"/>
</dbReference>
<sequence length="351" mass="39243">MIRHFLSTQDWSRADLDALLARAAAFKRTKAGRELAGKSVALLFFNPSMRTRTSFELGAFQLGGHAIVLAPGKDAWPIEFDTGAIMDGEAEEHVAEVARVLSRYVDLIGVRAFPKFRDWSVDREDRVINAFARHATVPVINMETITHPMQELAHILALQQHFGAPERGVDPAQVLRGKKYVLTWTYHPRPLNTAVANSALQIATRYGMDVTLLCPTPDYVLDSRYMDFARANVAANGGSLRVSHDPDEAYRGAHVVYAKSWGALPYFGRWDEEKPIRDAHRHFIVDERKMALTDHGVFSHCLPLRRNVKATDAVMDSPACIAIEEAENRLHVQKAVMAALVAQPGLAIRDW</sequence>
<comment type="pathway">
    <text evidence="2">Amino-acid biosynthesis; L-arginine biosynthesis.</text>
</comment>
<keyword evidence="1 2" id="KW-0808">Transferase</keyword>
<dbReference type="InterPro" id="IPR006132">
    <property type="entry name" value="Asp/Orn_carbamoyltranf_P-bd"/>
</dbReference>
<evidence type="ECO:0000256" key="1">
    <source>
        <dbReference type="ARBA" id="ARBA00022679"/>
    </source>
</evidence>
<feature type="modified residue" description="N6-carboxylysine" evidence="2">
    <location>
        <position position="309"/>
    </location>
</feature>
<dbReference type="EC" id="2.1.3.9" evidence="2"/>
<comment type="subunit">
    <text evidence="2">Homotrimer.</text>
</comment>
<dbReference type="Gene3D" id="3.40.50.1370">
    <property type="entry name" value="Aspartate/ornithine carbamoyltransferase"/>
    <property type="match status" value="2"/>
</dbReference>
<evidence type="ECO:0000256" key="2">
    <source>
        <dbReference type="HAMAP-Rule" id="MF_02234"/>
    </source>
</evidence>
<dbReference type="UniPathway" id="UPA00068"/>
<feature type="domain" description="Aspartate/ornithine carbamoyltransferase Asp/Orn-binding" evidence="3">
    <location>
        <begin position="193"/>
        <end position="339"/>
    </location>
</feature>
<feature type="binding site" evidence="2">
    <location>
        <position position="302"/>
    </location>
    <ligand>
        <name>N(2)-acetyl-L-ornithine</name>
        <dbReference type="ChEBI" id="CHEBI:57805"/>
    </ligand>
</feature>
<dbReference type="PRINTS" id="PR00100">
    <property type="entry name" value="AOTCASE"/>
</dbReference>
<feature type="domain" description="Aspartate/ornithine carbamoyltransferase carbamoyl-P binding" evidence="4">
    <location>
        <begin position="3"/>
        <end position="159"/>
    </location>
</feature>
<comment type="similarity">
    <text evidence="2">Belongs to the aspartate/ornithine carbamoyltransferase superfamily. AOTCase family.</text>
</comment>
<feature type="binding site" description="in other chain" evidence="2">
    <location>
        <position position="111"/>
    </location>
    <ligand>
        <name>carbamoyl phosphate</name>
        <dbReference type="ChEBI" id="CHEBI:58228"/>
        <note>ligand shared between two neighboring subunits</note>
    </ligand>
</feature>
<dbReference type="GO" id="GO:0043857">
    <property type="term" value="F:N-acetylornithine carbamoyltransferase activity"/>
    <property type="evidence" value="ECO:0007669"/>
    <property type="project" value="UniProtKB-UniRule"/>
</dbReference>
<organism evidence="5 6">
    <name type="scientific">Dokdonella fugitiva</name>
    <dbReference type="NCBI Taxonomy" id="328517"/>
    <lineage>
        <taxon>Bacteria</taxon>
        <taxon>Pseudomonadati</taxon>
        <taxon>Pseudomonadota</taxon>
        <taxon>Gammaproteobacteria</taxon>
        <taxon>Lysobacterales</taxon>
        <taxon>Rhodanobacteraceae</taxon>
        <taxon>Dokdonella</taxon>
    </lineage>
</organism>
<feature type="binding site" description="in other chain" evidence="2">
    <location>
        <begin position="301"/>
        <end position="302"/>
    </location>
    <ligand>
        <name>carbamoyl phosphate</name>
        <dbReference type="ChEBI" id="CHEBI:58228"/>
        <note>ligand shared between two neighboring subunits</note>
    </ligand>
</feature>
<evidence type="ECO:0000259" key="3">
    <source>
        <dbReference type="Pfam" id="PF00185"/>
    </source>
</evidence>
<dbReference type="GO" id="GO:0042450">
    <property type="term" value="P:L-arginine biosynthetic process via ornithine"/>
    <property type="evidence" value="ECO:0007669"/>
    <property type="project" value="InterPro"/>
</dbReference>
<dbReference type="GO" id="GO:0004585">
    <property type="term" value="F:ornithine carbamoyltransferase activity"/>
    <property type="evidence" value="ECO:0007669"/>
    <property type="project" value="TreeGrafter"/>
</dbReference>
<dbReference type="PANTHER" id="PTHR45753">
    <property type="entry name" value="ORNITHINE CARBAMOYLTRANSFERASE, MITOCHONDRIAL"/>
    <property type="match status" value="1"/>
</dbReference>
<keyword evidence="6" id="KW-1185">Reference proteome</keyword>
<comment type="caution">
    <text evidence="2">Lacks conserved residue(s) required for the propagation of feature annotation.</text>
</comment>
<comment type="subcellular location">
    <subcellularLocation>
        <location evidence="2">Cytoplasm</location>
    </subcellularLocation>
</comment>
<feature type="binding site" evidence="2">
    <location>
        <position position="76"/>
    </location>
    <ligand>
        <name>carbamoyl phosphate</name>
        <dbReference type="ChEBI" id="CHEBI:58228"/>
        <note>ligand shared between two neighboring subunits</note>
    </ligand>
</feature>
<dbReference type="HAMAP" id="MF_02234">
    <property type="entry name" value="AOTCase"/>
    <property type="match status" value="1"/>
</dbReference>
<dbReference type="InterPro" id="IPR043695">
    <property type="entry name" value="ArgF"/>
</dbReference>
<dbReference type="NCBIfam" id="NF003384">
    <property type="entry name" value="PRK04523.1"/>
    <property type="match status" value="1"/>
</dbReference>
<dbReference type="Pfam" id="PF00185">
    <property type="entry name" value="OTCace"/>
    <property type="match status" value="1"/>
</dbReference>
<dbReference type="InterPro" id="IPR006130">
    <property type="entry name" value="Asp/Orn_carbamoylTrfase"/>
</dbReference>
<dbReference type="OrthoDB" id="9802587at2"/>
<name>A0A4R2HUF0_9GAMM</name>
<keyword evidence="2" id="KW-0028">Amino-acid biosynthesis</keyword>
<feature type="binding site" description="in other chain" evidence="2">
    <location>
        <begin position="48"/>
        <end position="51"/>
    </location>
    <ligand>
        <name>carbamoyl phosphate</name>
        <dbReference type="ChEBI" id="CHEBI:58228"/>
        <note>ligand shared between two neighboring subunits</note>
    </ligand>
</feature>
<dbReference type="GO" id="GO:0005737">
    <property type="term" value="C:cytoplasm"/>
    <property type="evidence" value="ECO:0007669"/>
    <property type="project" value="UniProtKB-SubCell"/>
</dbReference>
<dbReference type="PRINTS" id="PR00101">
    <property type="entry name" value="ATCASE"/>
</dbReference>
<dbReference type="GO" id="GO:0016597">
    <property type="term" value="F:amino acid binding"/>
    <property type="evidence" value="ECO:0007669"/>
    <property type="project" value="InterPro"/>
</dbReference>
<gene>
    <name evidence="2" type="primary">argF'</name>
    <name evidence="5" type="ORF">EV148_11525</name>
</gene>
<feature type="binding site" description="in other chain" evidence="2">
    <location>
        <position position="329"/>
    </location>
    <ligand>
        <name>carbamoyl phosphate</name>
        <dbReference type="ChEBI" id="CHEBI:58228"/>
        <note>ligand shared between two neighboring subunits</note>
    </ligand>
</feature>